<name>A0A9N9T9B2_PHYSR</name>
<protein>
    <recommendedName>
        <fullName evidence="2">PIH1 domain-containing protein 1</fullName>
    </recommendedName>
</protein>
<dbReference type="PANTHER" id="PTHR22997">
    <property type="entry name" value="PIH1 DOMAIN-CONTAINING PROTEIN 1"/>
    <property type="match status" value="1"/>
</dbReference>
<dbReference type="InterPro" id="IPR050734">
    <property type="entry name" value="PIH1/Kintoun_subfamily"/>
</dbReference>
<dbReference type="GO" id="GO:0006364">
    <property type="term" value="P:rRNA processing"/>
    <property type="evidence" value="ECO:0007669"/>
    <property type="project" value="TreeGrafter"/>
</dbReference>
<dbReference type="GO" id="GO:0097255">
    <property type="term" value="C:R2TP complex"/>
    <property type="evidence" value="ECO:0007669"/>
    <property type="project" value="TreeGrafter"/>
</dbReference>
<dbReference type="InterPro" id="IPR012981">
    <property type="entry name" value="PIH1_N"/>
</dbReference>
<dbReference type="PANTHER" id="PTHR22997:SF0">
    <property type="entry name" value="PIH1 DOMAIN-CONTAINING PROTEIN 1"/>
    <property type="match status" value="1"/>
</dbReference>
<reference evidence="6" key="1">
    <citation type="submission" date="2022-01" db="EMBL/GenBank/DDBJ databases">
        <authorList>
            <person name="King R."/>
        </authorList>
    </citation>
    <scope>NUCLEOTIDE SEQUENCE</scope>
</reference>
<dbReference type="EMBL" id="OU900094">
    <property type="protein sequence ID" value="CAG9853671.1"/>
    <property type="molecule type" value="Genomic_DNA"/>
</dbReference>
<evidence type="ECO:0000259" key="4">
    <source>
        <dbReference type="Pfam" id="PF08190"/>
    </source>
</evidence>
<comment type="similarity">
    <text evidence="1">Belongs to the PIH1 family.</text>
</comment>
<proteinExistence type="inferred from homology"/>
<dbReference type="GO" id="GO:1990904">
    <property type="term" value="C:ribonucleoprotein complex"/>
    <property type="evidence" value="ECO:0007669"/>
    <property type="project" value="TreeGrafter"/>
</dbReference>
<dbReference type="Proteomes" id="UP001153712">
    <property type="component" value="Chromosome 1"/>
</dbReference>
<evidence type="ECO:0000259" key="5">
    <source>
        <dbReference type="Pfam" id="PF18201"/>
    </source>
</evidence>
<dbReference type="InterPro" id="IPR041442">
    <property type="entry name" value="PIH1D1/2/3_CS-like"/>
</dbReference>
<feature type="domain" description="PIH1D1/2/3 CS-like" evidence="5">
    <location>
        <begin position="238"/>
        <end position="303"/>
    </location>
</feature>
<sequence>MSKPVFLDVDSSIVEQNLRINKNSEEDDLAKLFDQKNFPSKLVKPSPGFCIKTKELTDKGKVFVNICQTDAIPPPKDITTKELQEILESDEPGDYRVPMSIGEIRTENDKKGEKAKVCDVAVNPSFFKKVTNIPEFKNFFLAIVFHGLQDKYNLEFVDEKIILQNRKVFGTLQTHRIQQREIEQKMGAGDSNPLLSALGDKTHAPSKKPLIETISSVDSITKEPPYRLYKMKDGQNCLYGEFQLPGVISTKEITLDIGEDRILLESKLRGYLLDIFVPYIIKQRNCASTFDKTSKVLKVTMPLVGG</sequence>
<dbReference type="GO" id="GO:0005737">
    <property type="term" value="C:cytoplasm"/>
    <property type="evidence" value="ECO:0007669"/>
    <property type="project" value="TreeGrafter"/>
</dbReference>
<dbReference type="Pfam" id="PF18201">
    <property type="entry name" value="PIH1_CS"/>
    <property type="match status" value="1"/>
</dbReference>
<evidence type="ECO:0000256" key="1">
    <source>
        <dbReference type="ARBA" id="ARBA00008511"/>
    </source>
</evidence>
<gene>
    <name evidence="6" type="ORF">PHYEVI_LOCUS143</name>
</gene>
<comment type="function">
    <text evidence="3">Involved in the assembly of C/D box small nucleolar ribonucleoprotein (snoRNP) particles. Recruits the SWI/SNF complex to the core promoter of rRNA genes and enhances pre-rRNA transcription. Mediates interaction of TELO2 with the R2TP complex which is necessary for the stability of MTOR and SMG1. Positively regulates the assembly and activity of the mTORC1 complex.</text>
</comment>
<organism evidence="6 7">
    <name type="scientific">Phyllotreta striolata</name>
    <name type="common">Striped flea beetle</name>
    <name type="synonym">Crioceris striolata</name>
    <dbReference type="NCBI Taxonomy" id="444603"/>
    <lineage>
        <taxon>Eukaryota</taxon>
        <taxon>Metazoa</taxon>
        <taxon>Ecdysozoa</taxon>
        <taxon>Arthropoda</taxon>
        <taxon>Hexapoda</taxon>
        <taxon>Insecta</taxon>
        <taxon>Pterygota</taxon>
        <taxon>Neoptera</taxon>
        <taxon>Endopterygota</taxon>
        <taxon>Coleoptera</taxon>
        <taxon>Polyphaga</taxon>
        <taxon>Cucujiformia</taxon>
        <taxon>Chrysomeloidea</taxon>
        <taxon>Chrysomelidae</taxon>
        <taxon>Galerucinae</taxon>
        <taxon>Alticini</taxon>
        <taxon>Phyllotreta</taxon>
    </lineage>
</organism>
<dbReference type="AlphaFoldDB" id="A0A9N9T9B2"/>
<keyword evidence="7" id="KW-1185">Reference proteome</keyword>
<evidence type="ECO:0000256" key="2">
    <source>
        <dbReference type="ARBA" id="ARBA00040540"/>
    </source>
</evidence>
<dbReference type="Pfam" id="PF08190">
    <property type="entry name" value="PIH1"/>
    <property type="match status" value="1"/>
</dbReference>
<accession>A0A9N9T9B2</accession>
<dbReference type="OrthoDB" id="5135119at2759"/>
<evidence type="ECO:0000313" key="6">
    <source>
        <dbReference type="EMBL" id="CAG9853671.1"/>
    </source>
</evidence>
<feature type="domain" description="PIH1 N-terminal" evidence="4">
    <location>
        <begin position="21"/>
        <end position="183"/>
    </location>
</feature>
<evidence type="ECO:0000256" key="3">
    <source>
        <dbReference type="ARBA" id="ARBA00046233"/>
    </source>
</evidence>
<dbReference type="GO" id="GO:0000492">
    <property type="term" value="P:box C/D snoRNP assembly"/>
    <property type="evidence" value="ECO:0007669"/>
    <property type="project" value="TreeGrafter"/>
</dbReference>
<evidence type="ECO:0000313" key="7">
    <source>
        <dbReference type="Proteomes" id="UP001153712"/>
    </source>
</evidence>